<dbReference type="EMBL" id="BAABCE010000022">
    <property type="protein sequence ID" value="GAA3587016.1"/>
    <property type="molecule type" value="Genomic_DNA"/>
</dbReference>
<accession>A0ABP6YN17</accession>
<proteinExistence type="predicted"/>
<gene>
    <name evidence="1" type="ORF">GCM10022295_80680</name>
</gene>
<sequence>MLVEIVELVQGEVAQRSLPPLLRVRSVALGVPPHGVDIALEPPCLRYERIDGATTWRLGGGAVRREMGRHDALRCGDGTTKADGRTVTTVAQPATRCKGFGNT</sequence>
<reference evidence="2" key="1">
    <citation type="journal article" date="2019" name="Int. J. Syst. Evol. Microbiol.">
        <title>The Global Catalogue of Microorganisms (GCM) 10K type strain sequencing project: providing services to taxonomists for standard genome sequencing and annotation.</title>
        <authorList>
            <consortium name="The Broad Institute Genomics Platform"/>
            <consortium name="The Broad Institute Genome Sequencing Center for Infectious Disease"/>
            <person name="Wu L."/>
            <person name="Ma J."/>
        </authorList>
    </citation>
    <scope>NUCLEOTIDE SEQUENCE [LARGE SCALE GENOMIC DNA]</scope>
    <source>
        <strain evidence="2">JCM 17656</strain>
    </source>
</reference>
<dbReference type="Proteomes" id="UP001500707">
    <property type="component" value="Unassembled WGS sequence"/>
</dbReference>
<comment type="caution">
    <text evidence="1">The sequence shown here is derived from an EMBL/GenBank/DDBJ whole genome shotgun (WGS) entry which is preliminary data.</text>
</comment>
<name>A0ABP6YN17_9ACTN</name>
<keyword evidence="2" id="KW-1185">Reference proteome</keyword>
<organism evidence="1 2">
    <name type="scientific">Streptomyces osmaniensis</name>
    <dbReference type="NCBI Taxonomy" id="593134"/>
    <lineage>
        <taxon>Bacteria</taxon>
        <taxon>Bacillati</taxon>
        <taxon>Actinomycetota</taxon>
        <taxon>Actinomycetes</taxon>
        <taxon>Kitasatosporales</taxon>
        <taxon>Streptomycetaceae</taxon>
        <taxon>Streptomyces</taxon>
    </lineage>
</organism>
<protein>
    <submittedName>
        <fullName evidence="1">Uncharacterized protein</fullName>
    </submittedName>
</protein>
<evidence type="ECO:0000313" key="1">
    <source>
        <dbReference type="EMBL" id="GAA3587016.1"/>
    </source>
</evidence>
<evidence type="ECO:0000313" key="2">
    <source>
        <dbReference type="Proteomes" id="UP001500707"/>
    </source>
</evidence>